<dbReference type="InterPro" id="IPR001431">
    <property type="entry name" value="Pept_M16_Zn_BS"/>
</dbReference>
<dbReference type="AlphaFoldDB" id="A0A0H2S4G6"/>
<dbReference type="GO" id="GO:0051603">
    <property type="term" value="P:proteolysis involved in protein catabolic process"/>
    <property type="evidence" value="ECO:0007669"/>
    <property type="project" value="TreeGrafter"/>
</dbReference>
<dbReference type="InterPro" id="IPR011249">
    <property type="entry name" value="Metalloenz_LuxS/M16"/>
</dbReference>
<feature type="coiled-coil region" evidence="9">
    <location>
        <begin position="1067"/>
        <end position="1094"/>
    </location>
</feature>
<evidence type="ECO:0000313" key="15">
    <source>
        <dbReference type="EMBL" id="KLO19145.1"/>
    </source>
</evidence>
<feature type="domain" description="Coenzyme PQQ synthesis protein F-like C-terminal lobe" evidence="14">
    <location>
        <begin position="852"/>
        <end position="950"/>
    </location>
</feature>
<feature type="region of interest" description="Disordered" evidence="10">
    <location>
        <begin position="201"/>
        <end position="273"/>
    </location>
</feature>
<dbReference type="Pfam" id="PF22456">
    <property type="entry name" value="PqqF-like_C_4"/>
    <property type="match status" value="1"/>
</dbReference>
<comment type="cofactor">
    <cofactor evidence="1">
        <name>Zn(2+)</name>
        <dbReference type="ChEBI" id="CHEBI:29105"/>
    </cofactor>
</comment>
<evidence type="ECO:0000256" key="8">
    <source>
        <dbReference type="RuleBase" id="RU004447"/>
    </source>
</evidence>
<evidence type="ECO:0000256" key="1">
    <source>
        <dbReference type="ARBA" id="ARBA00001947"/>
    </source>
</evidence>
<evidence type="ECO:0000256" key="3">
    <source>
        <dbReference type="ARBA" id="ARBA00022670"/>
    </source>
</evidence>
<evidence type="ECO:0000256" key="4">
    <source>
        <dbReference type="ARBA" id="ARBA00022723"/>
    </source>
</evidence>
<keyword evidence="16" id="KW-1185">Reference proteome</keyword>
<dbReference type="GO" id="GO:0046872">
    <property type="term" value="F:metal ion binding"/>
    <property type="evidence" value="ECO:0007669"/>
    <property type="project" value="UniProtKB-KW"/>
</dbReference>
<evidence type="ECO:0000313" key="16">
    <source>
        <dbReference type="Proteomes" id="UP000053477"/>
    </source>
</evidence>
<dbReference type="PROSITE" id="PS00143">
    <property type="entry name" value="INSULINASE"/>
    <property type="match status" value="1"/>
</dbReference>
<sequence>MAATISKIPTPPPVLSDAEDSLWKCIPATSSTPKHYVYSKPIQKSEQDDREYRVIRLENGLEAVLVHDAHTDKSAASLDVAVGHLSDPADMPGLAHFCEHLLFMGTEQFPKENDYSEYLAKNSGHSNAYTAASDTNYYFNVSTDALEGALARFSGFFHSPLFSPSCTLRELNAVDSENKKNLQADLWRVFQLSKSLTKEGHPWSKFGTGNKSSLTEAARNTKPSPQPNTQKQQLATSANGNLLPSPVPSRVASPTLSTGSGASESDADGGHVGRETRRRLIEWWSKEYCASRMSLALIGKESLDDLTTYVTKYFSPIVNRDQEPCPIINDHPFGENESGKMVFVNTVMDFRAVELSFPIPYMIDHWRVKPESYIAHFVGHEGPGSLHGYLKNKGWLTALTCGPQDLARGFSMFKVTAQLTKEGFKHYKEVVVACFKYLDLLRSSPLPEWTHEERKELAATRFRFREKSSPEGYAQGIASHMKWPTPRDLVLSGPSLVWDWNEQLVRKYLDCLTPDKGRVFVMGKNLEEIGMSGPWDAEKWYGTQYQVADLFAKQTPIRNDIPELYLPPPNEFIPKNFDCPKVAASEPLERPVLIKSTDLSEVWHKKDDRFKVPKAQIMLEMRTPEAMSGVRESVMTRLYAELVKDNVTDYAYDAELAGFKYDVSAHQLGLSVNVAGHNDKLDVLLQRLLEKARDLEIKPDRLEVIKEDTKQAWENYYLGQTYSLSEYYGRYLLLDGQFILSDKIAIISDISVDELKAHMKKLLSQAKFKILINGNIRKDEAQRIASVVETTMGANPLPDDKDVFELSRLLPEGCNYVWDLPVPNPNQVNAAVTYFCSVGDQANPRLRTTFRLLAQIMSEPAFNILRTKEQLGYIVSCREWQGTEYIGLRILVQSERDPKYLETRIEAFLVHMRGVLESMDEAEFEEHKKSLIKEWTQKLKNLNEETRRFWTHIETGYLDFQRSKKDSVILQTVTKEEVLSLFTEFIDPASSRRSKLSVHMKPTKPSVKKFSLAAAHGFLPLLRSHNVPVDEEQYLELSEREPPLAAVKAHWTNVLLGPNGITGTDGKQLDKAVAQQLLDELEKLSEQYPAVGDEKVDLSPSVVYIKNAEEFKSTLRLSSPAKPVEEFYDLPLSKF</sequence>
<evidence type="ECO:0000256" key="2">
    <source>
        <dbReference type="ARBA" id="ARBA00007261"/>
    </source>
</evidence>
<evidence type="ECO:0000256" key="7">
    <source>
        <dbReference type="ARBA" id="ARBA00023049"/>
    </source>
</evidence>
<dbReference type="InterPro" id="IPR054734">
    <property type="entry name" value="PqqF-like_C_4"/>
</dbReference>
<dbReference type="InterPro" id="IPR032632">
    <property type="entry name" value="Peptidase_M16_M"/>
</dbReference>
<keyword evidence="9" id="KW-0175">Coiled coil</keyword>
<dbReference type="Pfam" id="PF16187">
    <property type="entry name" value="Peptidase_M16_M"/>
    <property type="match status" value="1"/>
</dbReference>
<dbReference type="GO" id="GO:0005739">
    <property type="term" value="C:mitochondrion"/>
    <property type="evidence" value="ECO:0007669"/>
    <property type="project" value="TreeGrafter"/>
</dbReference>
<dbReference type="Proteomes" id="UP000053477">
    <property type="component" value="Unassembled WGS sequence"/>
</dbReference>
<comment type="similarity">
    <text evidence="2 8">Belongs to the peptidase M16 family.</text>
</comment>
<dbReference type="InterPro" id="IPR050626">
    <property type="entry name" value="Peptidase_M16"/>
</dbReference>
<evidence type="ECO:0000256" key="9">
    <source>
        <dbReference type="SAM" id="Coils"/>
    </source>
</evidence>
<keyword evidence="6" id="KW-0862">Zinc</keyword>
<dbReference type="InterPro" id="IPR011765">
    <property type="entry name" value="Pept_M16_N"/>
</dbReference>
<dbReference type="InterPro" id="IPR007863">
    <property type="entry name" value="Peptidase_M16_C"/>
</dbReference>
<evidence type="ECO:0000256" key="10">
    <source>
        <dbReference type="SAM" id="MobiDB-lite"/>
    </source>
</evidence>
<evidence type="ECO:0000259" key="14">
    <source>
        <dbReference type="Pfam" id="PF22456"/>
    </source>
</evidence>
<name>A0A0H2S4G6_9AGAM</name>
<evidence type="ECO:0000256" key="6">
    <source>
        <dbReference type="ARBA" id="ARBA00022833"/>
    </source>
</evidence>
<keyword evidence="3" id="KW-0645">Protease</keyword>
<dbReference type="SUPFAM" id="SSF63411">
    <property type="entry name" value="LuxS/MPP-like metallohydrolase"/>
    <property type="match status" value="4"/>
</dbReference>
<feature type="domain" description="Peptidase M16 C-terminal" evidence="12">
    <location>
        <begin position="276"/>
        <end position="455"/>
    </location>
</feature>
<reference evidence="15 16" key="1">
    <citation type="submission" date="2015-04" db="EMBL/GenBank/DDBJ databases">
        <title>Complete genome sequence of Schizopora paradoxa KUC8140, a cosmopolitan wood degrader in East Asia.</title>
        <authorList>
            <consortium name="DOE Joint Genome Institute"/>
            <person name="Min B."/>
            <person name="Park H."/>
            <person name="Jang Y."/>
            <person name="Kim J.-J."/>
            <person name="Kim K.H."/>
            <person name="Pangilinan J."/>
            <person name="Lipzen A."/>
            <person name="Riley R."/>
            <person name="Grigoriev I.V."/>
            <person name="Spatafora J.W."/>
            <person name="Choi I.-G."/>
        </authorList>
    </citation>
    <scope>NUCLEOTIDE SEQUENCE [LARGE SCALE GENOMIC DNA]</scope>
    <source>
        <strain evidence="15 16">KUC8140</strain>
    </source>
</reference>
<dbReference type="GO" id="GO:0043171">
    <property type="term" value="P:peptide catabolic process"/>
    <property type="evidence" value="ECO:0007669"/>
    <property type="project" value="TreeGrafter"/>
</dbReference>
<feature type="compositionally biased region" description="Polar residues" evidence="10">
    <location>
        <begin position="221"/>
        <end position="242"/>
    </location>
</feature>
<keyword evidence="4" id="KW-0479">Metal-binding</keyword>
<accession>A0A0H2S4G6</accession>
<proteinExistence type="inferred from homology"/>
<gene>
    <name evidence="15" type="ORF">SCHPADRAFT_818549</name>
</gene>
<feature type="domain" description="Peptidase M16 middle/third" evidence="13">
    <location>
        <begin position="462"/>
        <end position="745"/>
    </location>
</feature>
<dbReference type="GO" id="GO:0005829">
    <property type="term" value="C:cytosol"/>
    <property type="evidence" value="ECO:0007669"/>
    <property type="project" value="TreeGrafter"/>
</dbReference>
<dbReference type="GO" id="GO:0004222">
    <property type="term" value="F:metalloendopeptidase activity"/>
    <property type="evidence" value="ECO:0007669"/>
    <property type="project" value="InterPro"/>
</dbReference>
<evidence type="ECO:0000256" key="5">
    <source>
        <dbReference type="ARBA" id="ARBA00022801"/>
    </source>
</evidence>
<dbReference type="FunCoup" id="A0A0H2S4G6">
    <property type="interactions" value="449"/>
</dbReference>
<dbReference type="FunFam" id="3.30.830.10:FF:000005">
    <property type="entry name" value="nardilysin isoform X1"/>
    <property type="match status" value="1"/>
</dbReference>
<organism evidence="15 16">
    <name type="scientific">Schizopora paradoxa</name>
    <dbReference type="NCBI Taxonomy" id="27342"/>
    <lineage>
        <taxon>Eukaryota</taxon>
        <taxon>Fungi</taxon>
        <taxon>Dikarya</taxon>
        <taxon>Basidiomycota</taxon>
        <taxon>Agaricomycotina</taxon>
        <taxon>Agaricomycetes</taxon>
        <taxon>Hymenochaetales</taxon>
        <taxon>Schizoporaceae</taxon>
        <taxon>Schizopora</taxon>
    </lineage>
</organism>
<dbReference type="Pfam" id="PF00675">
    <property type="entry name" value="Peptidase_M16"/>
    <property type="match status" value="1"/>
</dbReference>
<evidence type="ECO:0000259" key="13">
    <source>
        <dbReference type="Pfam" id="PF16187"/>
    </source>
</evidence>
<dbReference type="STRING" id="27342.A0A0H2S4G6"/>
<dbReference type="FunFam" id="3.30.830.10:FF:000012">
    <property type="entry name" value="Protease 3"/>
    <property type="match status" value="1"/>
</dbReference>
<evidence type="ECO:0000259" key="11">
    <source>
        <dbReference type="Pfam" id="PF00675"/>
    </source>
</evidence>
<keyword evidence="7" id="KW-0482">Metalloprotease</keyword>
<feature type="domain" description="Peptidase M16 N-terminal" evidence="11">
    <location>
        <begin position="64"/>
        <end position="198"/>
    </location>
</feature>
<dbReference type="InParanoid" id="A0A0H2S4G6"/>
<dbReference type="PANTHER" id="PTHR43690">
    <property type="entry name" value="NARDILYSIN"/>
    <property type="match status" value="1"/>
</dbReference>
<keyword evidence="5" id="KW-0378">Hydrolase</keyword>
<evidence type="ECO:0000259" key="12">
    <source>
        <dbReference type="Pfam" id="PF05193"/>
    </source>
</evidence>
<dbReference type="EMBL" id="KQ085888">
    <property type="protein sequence ID" value="KLO19145.1"/>
    <property type="molecule type" value="Genomic_DNA"/>
</dbReference>
<dbReference type="PANTHER" id="PTHR43690:SF18">
    <property type="entry name" value="INSULIN-DEGRADING ENZYME-RELATED"/>
    <property type="match status" value="1"/>
</dbReference>
<dbReference type="FunFam" id="3.30.830.10:FF:000003">
    <property type="entry name" value="Insulin-degrading enzyme"/>
    <property type="match status" value="1"/>
</dbReference>
<dbReference type="Gene3D" id="3.30.830.10">
    <property type="entry name" value="Metalloenzyme, LuxS/M16 peptidase-like"/>
    <property type="match status" value="4"/>
</dbReference>
<protein>
    <submittedName>
        <fullName evidence="15">Insulin-degrading enzyme</fullName>
    </submittedName>
</protein>
<dbReference type="Pfam" id="PF05193">
    <property type="entry name" value="Peptidase_M16_C"/>
    <property type="match status" value="1"/>
</dbReference>
<dbReference type="OrthoDB" id="952271at2759"/>